<name>A0ABD0NDJ7_CIRMR</name>
<accession>A0ABD0NDJ7</accession>
<dbReference type="Proteomes" id="UP001529510">
    <property type="component" value="Unassembled WGS sequence"/>
</dbReference>
<comment type="caution">
    <text evidence="1">The sequence shown here is derived from an EMBL/GenBank/DDBJ whole genome shotgun (WGS) entry which is preliminary data.</text>
</comment>
<feature type="non-terminal residue" evidence="1">
    <location>
        <position position="52"/>
    </location>
</feature>
<gene>
    <name evidence="1" type="ORF">M9458_047212</name>
</gene>
<organism evidence="1 2">
    <name type="scientific">Cirrhinus mrigala</name>
    <name type="common">Mrigala</name>
    <dbReference type="NCBI Taxonomy" id="683832"/>
    <lineage>
        <taxon>Eukaryota</taxon>
        <taxon>Metazoa</taxon>
        <taxon>Chordata</taxon>
        <taxon>Craniata</taxon>
        <taxon>Vertebrata</taxon>
        <taxon>Euteleostomi</taxon>
        <taxon>Actinopterygii</taxon>
        <taxon>Neopterygii</taxon>
        <taxon>Teleostei</taxon>
        <taxon>Ostariophysi</taxon>
        <taxon>Cypriniformes</taxon>
        <taxon>Cyprinidae</taxon>
        <taxon>Labeoninae</taxon>
        <taxon>Labeonini</taxon>
        <taxon>Cirrhinus</taxon>
    </lineage>
</organism>
<dbReference type="AlphaFoldDB" id="A0ABD0NDJ7"/>
<sequence length="52" mass="5336">AELKLPLVPKTLPLGQLKDSAQGLLPLPAIYQTAAPILNLSSSSPAAEVAND</sequence>
<proteinExistence type="predicted"/>
<dbReference type="EMBL" id="JAMKFB020000023">
    <property type="protein sequence ID" value="KAL0159136.1"/>
    <property type="molecule type" value="Genomic_DNA"/>
</dbReference>
<feature type="non-terminal residue" evidence="1">
    <location>
        <position position="1"/>
    </location>
</feature>
<reference evidence="1 2" key="1">
    <citation type="submission" date="2024-05" db="EMBL/GenBank/DDBJ databases">
        <title>Genome sequencing and assembly of Indian major carp, Cirrhinus mrigala (Hamilton, 1822).</title>
        <authorList>
            <person name="Mohindra V."/>
            <person name="Chowdhury L.M."/>
            <person name="Lal K."/>
            <person name="Jena J.K."/>
        </authorList>
    </citation>
    <scope>NUCLEOTIDE SEQUENCE [LARGE SCALE GENOMIC DNA]</scope>
    <source>
        <strain evidence="1">CM1030</strain>
        <tissue evidence="1">Blood</tissue>
    </source>
</reference>
<protein>
    <submittedName>
        <fullName evidence="1">Uncharacterized protein</fullName>
    </submittedName>
</protein>
<evidence type="ECO:0000313" key="1">
    <source>
        <dbReference type="EMBL" id="KAL0159136.1"/>
    </source>
</evidence>
<keyword evidence="2" id="KW-1185">Reference proteome</keyword>
<evidence type="ECO:0000313" key="2">
    <source>
        <dbReference type="Proteomes" id="UP001529510"/>
    </source>
</evidence>